<dbReference type="OrthoDB" id="1156169at2759"/>
<sequence>MAKILERNLNSDIHPYCGDFLFFVDRRNRFTIYGNNTVTLFVPPDEAIRFEKWIDLRYQIVMAKVDVEAFESAGSLSKGSKLESSTQSKQRLVVDQVFDNGTVSINNVKITKWNIYNDGHVIVHGTEDFFNHFQGA</sequence>
<gene>
    <name evidence="1" type="ORF">TorRG33x02_048380</name>
</gene>
<dbReference type="InterPro" id="IPR052806">
    <property type="entry name" value="Fasciclin-like_AGP"/>
</dbReference>
<proteinExistence type="predicted"/>
<dbReference type="PANTHER" id="PTHR33985">
    <property type="entry name" value="OS02G0491300 PROTEIN-RELATED"/>
    <property type="match status" value="1"/>
</dbReference>
<dbReference type="AlphaFoldDB" id="A0A2P5FNC4"/>
<dbReference type="SUPFAM" id="SSF82153">
    <property type="entry name" value="FAS1 domain"/>
    <property type="match status" value="1"/>
</dbReference>
<dbReference type="EMBL" id="JXTC01000019">
    <property type="protein sequence ID" value="PON99295.1"/>
    <property type="molecule type" value="Genomic_DNA"/>
</dbReference>
<organism evidence="1 2">
    <name type="scientific">Trema orientale</name>
    <name type="common">Charcoal tree</name>
    <name type="synonym">Celtis orientalis</name>
    <dbReference type="NCBI Taxonomy" id="63057"/>
    <lineage>
        <taxon>Eukaryota</taxon>
        <taxon>Viridiplantae</taxon>
        <taxon>Streptophyta</taxon>
        <taxon>Embryophyta</taxon>
        <taxon>Tracheophyta</taxon>
        <taxon>Spermatophyta</taxon>
        <taxon>Magnoliopsida</taxon>
        <taxon>eudicotyledons</taxon>
        <taxon>Gunneridae</taxon>
        <taxon>Pentapetalae</taxon>
        <taxon>rosids</taxon>
        <taxon>fabids</taxon>
        <taxon>Rosales</taxon>
        <taxon>Cannabaceae</taxon>
        <taxon>Trema</taxon>
    </lineage>
</organism>
<reference evidence="2" key="1">
    <citation type="submission" date="2016-06" db="EMBL/GenBank/DDBJ databases">
        <title>Parallel loss of symbiosis genes in relatives of nitrogen-fixing non-legume Parasponia.</title>
        <authorList>
            <person name="Van Velzen R."/>
            <person name="Holmer R."/>
            <person name="Bu F."/>
            <person name="Rutten L."/>
            <person name="Van Zeijl A."/>
            <person name="Liu W."/>
            <person name="Santuari L."/>
            <person name="Cao Q."/>
            <person name="Sharma T."/>
            <person name="Shen D."/>
            <person name="Roswanjaya Y."/>
            <person name="Wardhani T."/>
            <person name="Kalhor M.S."/>
            <person name="Jansen J."/>
            <person name="Van den Hoogen J."/>
            <person name="Gungor B."/>
            <person name="Hartog M."/>
            <person name="Hontelez J."/>
            <person name="Verver J."/>
            <person name="Yang W.-C."/>
            <person name="Schijlen E."/>
            <person name="Repin R."/>
            <person name="Schilthuizen M."/>
            <person name="Schranz E."/>
            <person name="Heidstra R."/>
            <person name="Miyata K."/>
            <person name="Fedorova E."/>
            <person name="Kohlen W."/>
            <person name="Bisseling T."/>
            <person name="Smit S."/>
            <person name="Geurts R."/>
        </authorList>
    </citation>
    <scope>NUCLEOTIDE SEQUENCE [LARGE SCALE GENOMIC DNA]</scope>
    <source>
        <strain evidence="2">cv. RG33-2</strain>
    </source>
</reference>
<dbReference type="InterPro" id="IPR036378">
    <property type="entry name" value="FAS1_dom_sf"/>
</dbReference>
<dbReference type="PANTHER" id="PTHR33985:SF29">
    <property type="entry name" value="FAS1 DOMAIN-CONTAINING PROTEIN"/>
    <property type="match status" value="1"/>
</dbReference>
<comment type="caution">
    <text evidence="1">The sequence shown here is derived from an EMBL/GenBank/DDBJ whole genome shotgun (WGS) entry which is preliminary data.</text>
</comment>
<keyword evidence="2" id="KW-1185">Reference proteome</keyword>
<evidence type="ECO:0000313" key="2">
    <source>
        <dbReference type="Proteomes" id="UP000237000"/>
    </source>
</evidence>
<evidence type="ECO:0000313" key="1">
    <source>
        <dbReference type="EMBL" id="PON99295.1"/>
    </source>
</evidence>
<dbReference type="Proteomes" id="UP000237000">
    <property type="component" value="Unassembled WGS sequence"/>
</dbReference>
<dbReference type="InParanoid" id="A0A2P5FNC4"/>
<accession>A0A2P5FNC4</accession>
<protein>
    <submittedName>
        <fullName evidence="1">FAS1 domain containing protein</fullName>
    </submittedName>
</protein>
<name>A0A2P5FNC4_TREOI</name>